<feature type="transmembrane region" description="Helical" evidence="1">
    <location>
        <begin position="61"/>
        <end position="79"/>
    </location>
</feature>
<evidence type="ECO:0000256" key="1">
    <source>
        <dbReference type="SAM" id="Phobius"/>
    </source>
</evidence>
<protein>
    <submittedName>
        <fullName evidence="2">Uncharacterized protein</fullName>
    </submittedName>
</protein>
<dbReference type="Proteomes" id="UP000032304">
    <property type="component" value="Chromosome 3"/>
</dbReference>
<dbReference type="Gramene" id="KJB18643">
    <property type="protein sequence ID" value="KJB18643"/>
    <property type="gene ID" value="B456_003G064400"/>
</dbReference>
<evidence type="ECO:0000313" key="3">
    <source>
        <dbReference type="Proteomes" id="UP000032304"/>
    </source>
</evidence>
<keyword evidence="1" id="KW-0472">Membrane</keyword>
<reference evidence="2 3" key="1">
    <citation type="journal article" date="2012" name="Nature">
        <title>Repeated polyploidization of Gossypium genomes and the evolution of spinnable cotton fibres.</title>
        <authorList>
            <person name="Paterson A.H."/>
            <person name="Wendel J.F."/>
            <person name="Gundlach H."/>
            <person name="Guo H."/>
            <person name="Jenkins J."/>
            <person name="Jin D."/>
            <person name="Llewellyn D."/>
            <person name="Showmaker K.C."/>
            <person name="Shu S."/>
            <person name="Udall J."/>
            <person name="Yoo M.J."/>
            <person name="Byers R."/>
            <person name="Chen W."/>
            <person name="Doron-Faigenboim A."/>
            <person name="Duke M.V."/>
            <person name="Gong L."/>
            <person name="Grimwood J."/>
            <person name="Grover C."/>
            <person name="Grupp K."/>
            <person name="Hu G."/>
            <person name="Lee T.H."/>
            <person name="Li J."/>
            <person name="Lin L."/>
            <person name="Liu T."/>
            <person name="Marler B.S."/>
            <person name="Page J.T."/>
            <person name="Roberts A.W."/>
            <person name="Romanel E."/>
            <person name="Sanders W.S."/>
            <person name="Szadkowski E."/>
            <person name="Tan X."/>
            <person name="Tang H."/>
            <person name="Xu C."/>
            <person name="Wang J."/>
            <person name="Wang Z."/>
            <person name="Zhang D."/>
            <person name="Zhang L."/>
            <person name="Ashrafi H."/>
            <person name="Bedon F."/>
            <person name="Bowers J.E."/>
            <person name="Brubaker C.L."/>
            <person name="Chee P.W."/>
            <person name="Das S."/>
            <person name="Gingle A.R."/>
            <person name="Haigler C.H."/>
            <person name="Harker D."/>
            <person name="Hoffmann L.V."/>
            <person name="Hovav R."/>
            <person name="Jones D.C."/>
            <person name="Lemke C."/>
            <person name="Mansoor S."/>
            <person name="ur Rahman M."/>
            <person name="Rainville L.N."/>
            <person name="Rambani A."/>
            <person name="Reddy U.K."/>
            <person name="Rong J.K."/>
            <person name="Saranga Y."/>
            <person name="Scheffler B.E."/>
            <person name="Scheffler J.A."/>
            <person name="Stelly D.M."/>
            <person name="Triplett B.A."/>
            <person name="Van Deynze A."/>
            <person name="Vaslin M.F."/>
            <person name="Waghmare V.N."/>
            <person name="Walford S.A."/>
            <person name="Wright R.J."/>
            <person name="Zaki E.A."/>
            <person name="Zhang T."/>
            <person name="Dennis E.S."/>
            <person name="Mayer K.F."/>
            <person name="Peterson D.G."/>
            <person name="Rokhsar D.S."/>
            <person name="Wang X."/>
            <person name="Schmutz J."/>
        </authorList>
    </citation>
    <scope>NUCLEOTIDE SEQUENCE [LARGE SCALE GENOMIC DNA]</scope>
</reference>
<keyword evidence="1" id="KW-1133">Transmembrane helix</keyword>
<gene>
    <name evidence="2" type="ORF">B456_003G064400</name>
</gene>
<keyword evidence="3" id="KW-1185">Reference proteome</keyword>
<dbReference type="EMBL" id="CM001742">
    <property type="protein sequence ID" value="KJB18643.1"/>
    <property type="molecule type" value="Genomic_DNA"/>
</dbReference>
<accession>A0A0D2NX64</accession>
<sequence length="98" mass="10926">MALFYRFKKLLWSLAMVGLTSIGTSSIQSNGLVRLYPRVARACAASFVFRGVKSNDKLMKLNLFLWISLIMLSIIDLSTKSDLSFLMTVRASPSTTKS</sequence>
<keyword evidence="1" id="KW-0812">Transmembrane</keyword>
<organism evidence="2 3">
    <name type="scientific">Gossypium raimondii</name>
    <name type="common">Peruvian cotton</name>
    <name type="synonym">Gossypium klotzschianum subsp. raimondii</name>
    <dbReference type="NCBI Taxonomy" id="29730"/>
    <lineage>
        <taxon>Eukaryota</taxon>
        <taxon>Viridiplantae</taxon>
        <taxon>Streptophyta</taxon>
        <taxon>Embryophyta</taxon>
        <taxon>Tracheophyta</taxon>
        <taxon>Spermatophyta</taxon>
        <taxon>Magnoliopsida</taxon>
        <taxon>eudicotyledons</taxon>
        <taxon>Gunneridae</taxon>
        <taxon>Pentapetalae</taxon>
        <taxon>rosids</taxon>
        <taxon>malvids</taxon>
        <taxon>Malvales</taxon>
        <taxon>Malvaceae</taxon>
        <taxon>Malvoideae</taxon>
        <taxon>Gossypium</taxon>
    </lineage>
</organism>
<dbReference type="EMBL" id="CM001742">
    <property type="protein sequence ID" value="KJB18642.1"/>
    <property type="molecule type" value="Genomic_DNA"/>
</dbReference>
<dbReference type="AlphaFoldDB" id="A0A0D2NX64"/>
<evidence type="ECO:0000313" key="2">
    <source>
        <dbReference type="EMBL" id="KJB18643.1"/>
    </source>
</evidence>
<dbReference type="Gramene" id="KJB18642">
    <property type="protein sequence ID" value="KJB18642"/>
    <property type="gene ID" value="B456_003G064400"/>
</dbReference>
<proteinExistence type="predicted"/>
<name>A0A0D2NX64_GOSRA</name>